<evidence type="ECO:0000313" key="2">
    <source>
        <dbReference type="EMBL" id="OFI45957.1"/>
    </source>
</evidence>
<organism evidence="2 3">
    <name type="scientific">Floricoccus penangensis</name>
    <dbReference type="NCBI Taxonomy" id="1859475"/>
    <lineage>
        <taxon>Bacteria</taxon>
        <taxon>Bacillati</taxon>
        <taxon>Bacillota</taxon>
        <taxon>Bacilli</taxon>
        <taxon>Lactobacillales</taxon>
        <taxon>Streptococcaceae</taxon>
        <taxon>Floricoccus</taxon>
    </lineage>
</organism>
<keyword evidence="1" id="KW-0472">Membrane</keyword>
<accession>A0A9Q5JFM8</accession>
<proteinExistence type="predicted"/>
<keyword evidence="1" id="KW-1133">Transmembrane helix</keyword>
<sequence>MKIKRFQNLLWFLSLIFKLMIFVAIGMIVLLIYDLIFGPIDGMIFSTINSGFISFSKTNGNIDNQERIAAEIVTIIIALLNIYIYNKASKLFNGLSGGETPFNPHFSGKIRTFGYLYIAQSLLIKPLYSIILSVLIPNGYKVVIGFGEGLLIGLILLIASAVLDYGTELQYISDETV</sequence>
<evidence type="ECO:0008006" key="4">
    <source>
        <dbReference type="Google" id="ProtNLM"/>
    </source>
</evidence>
<dbReference type="AlphaFoldDB" id="A0A9Q5JFM8"/>
<keyword evidence="1" id="KW-0812">Transmembrane</keyword>
<protein>
    <recommendedName>
        <fullName evidence="4">DUF2975 domain-containing protein</fullName>
    </recommendedName>
</protein>
<dbReference type="Proteomes" id="UP000177273">
    <property type="component" value="Unassembled WGS sequence"/>
</dbReference>
<feature type="transmembrane region" description="Helical" evidence="1">
    <location>
        <begin position="68"/>
        <end position="85"/>
    </location>
</feature>
<name>A0A9Q5JFM8_9LACT</name>
<feature type="transmembrane region" description="Helical" evidence="1">
    <location>
        <begin position="9"/>
        <end position="33"/>
    </location>
</feature>
<comment type="caution">
    <text evidence="2">The sequence shown here is derived from an EMBL/GenBank/DDBJ whole genome shotgun (WGS) entry which is preliminary data.</text>
</comment>
<keyword evidence="3" id="KW-1185">Reference proteome</keyword>
<evidence type="ECO:0000313" key="3">
    <source>
        <dbReference type="Proteomes" id="UP000177273"/>
    </source>
</evidence>
<dbReference type="EMBL" id="MKIQ01000030">
    <property type="protein sequence ID" value="OFI45957.1"/>
    <property type="molecule type" value="Genomic_DNA"/>
</dbReference>
<evidence type="ECO:0000256" key="1">
    <source>
        <dbReference type="SAM" id="Phobius"/>
    </source>
</evidence>
<feature type="transmembrane region" description="Helical" evidence="1">
    <location>
        <begin position="142"/>
        <end position="163"/>
    </location>
</feature>
<gene>
    <name evidence="2" type="ORF">BG262_06690</name>
</gene>
<reference evidence="3" key="1">
    <citation type="submission" date="2016-09" db="EMBL/GenBank/DDBJ databases">
        <title>Draft genome sequence of a novel species of the family Streptococcaceae isolated from flowers.</title>
        <authorList>
            <person name="Chuah L.-O."/>
            <person name="Yap K.-P."/>
            <person name="Thong K.L."/>
            <person name="Liong M.T."/>
            <person name="Ahmad R."/>
            <person name="Rusul G."/>
        </authorList>
    </citation>
    <scope>NUCLEOTIDE SEQUENCE [LARGE SCALE GENOMIC DNA]</scope>
    <source>
        <strain evidence="3">HibF3</strain>
    </source>
</reference>
<feature type="transmembrane region" description="Helical" evidence="1">
    <location>
        <begin position="115"/>
        <end position="136"/>
    </location>
</feature>